<feature type="region of interest" description="Disordered" evidence="1">
    <location>
        <begin position="272"/>
        <end position="292"/>
    </location>
</feature>
<proteinExistence type="predicted"/>
<dbReference type="SUPFAM" id="SSF140453">
    <property type="entry name" value="EsxAB dimer-like"/>
    <property type="match status" value="1"/>
</dbReference>
<dbReference type="InterPro" id="IPR024301">
    <property type="entry name" value="Amidase_6"/>
</dbReference>
<organism evidence="3 4">
    <name type="scientific">Nocardia nova</name>
    <dbReference type="NCBI Taxonomy" id="37330"/>
    <lineage>
        <taxon>Bacteria</taxon>
        <taxon>Bacillati</taxon>
        <taxon>Actinomycetota</taxon>
        <taxon>Actinomycetes</taxon>
        <taxon>Mycobacteriales</taxon>
        <taxon>Nocardiaceae</taxon>
        <taxon>Nocardia</taxon>
    </lineage>
</organism>
<comment type="caution">
    <text evidence="3">The sequence shown here is derived from an EMBL/GenBank/DDBJ whole genome shotgun (WGS) entry which is preliminary data.</text>
</comment>
<dbReference type="PANTHER" id="PTHR40032">
    <property type="entry name" value="EXPORTED PROTEIN-RELATED"/>
    <property type="match status" value="1"/>
</dbReference>
<dbReference type="Proteomes" id="UP000241647">
    <property type="component" value="Unassembled WGS sequence"/>
</dbReference>
<feature type="compositionally biased region" description="Polar residues" evidence="1">
    <location>
        <begin position="281"/>
        <end position="292"/>
    </location>
</feature>
<dbReference type="EMBL" id="PYHS01000012">
    <property type="protein sequence ID" value="PSR60787.1"/>
    <property type="molecule type" value="Genomic_DNA"/>
</dbReference>
<evidence type="ECO:0000259" key="2">
    <source>
        <dbReference type="Pfam" id="PF12671"/>
    </source>
</evidence>
<name>A0A2T2YZ40_9NOCA</name>
<gene>
    <name evidence="3" type="ORF">C8259_22280</name>
</gene>
<dbReference type="InterPro" id="IPR036689">
    <property type="entry name" value="ESAT-6-like_sf"/>
</dbReference>
<feature type="domain" description="Putative amidase" evidence="2">
    <location>
        <begin position="186"/>
        <end position="370"/>
    </location>
</feature>
<dbReference type="AlphaFoldDB" id="A0A2T2YZ40"/>
<evidence type="ECO:0000313" key="3">
    <source>
        <dbReference type="EMBL" id="PSR60787.1"/>
    </source>
</evidence>
<protein>
    <recommendedName>
        <fullName evidence="2">Putative amidase domain-containing protein</fullName>
    </recommendedName>
</protein>
<accession>A0A2T2YZ40</accession>
<evidence type="ECO:0000313" key="4">
    <source>
        <dbReference type="Proteomes" id="UP000241647"/>
    </source>
</evidence>
<dbReference type="RefSeq" id="WP_063023579.1">
    <property type="nucleotide sequence ID" value="NZ_PYHS01000012.1"/>
</dbReference>
<dbReference type="Pfam" id="PF12671">
    <property type="entry name" value="Amidase_6"/>
    <property type="match status" value="1"/>
</dbReference>
<dbReference type="PANTHER" id="PTHR40032:SF1">
    <property type="entry name" value="EXPORTED PROTEIN"/>
    <property type="match status" value="1"/>
</dbReference>
<sequence>MSQPGEPTLPTRDQVTSWDIEGLQAVAANAAAIADSIKAASDTVHTTIHDDLHWSGDAKNAADDRADREQREMRAVATAYYDLEDVYKKVYQAIEYPVAQIKSLVRLYEVEPVVIGNDAAWTVHNMADEDDAAEISRTLVGYATTIANADAQWKPKIEAAIDEIRKMVPLANSQDAAIAGGGLSPERAAAVAYANQWALGRNPEYDNHGDADCTNFVSQCLRAGGFKDEGDGGVPYMHHDESGRWYYNHHDDMPDDNSYSWSGAPNLHDYLLRNNPAPGTPSGTEVQTGTIDSTTSQADPLALSHAGLKPGDIVQYELSSGEHSGQINHTVIYVGQKPVTLPNGQTVMADVVDYHSHENKQVAWSLQQGDWTSFPVKYHMIKVNYPGD</sequence>
<reference evidence="3 4" key="1">
    <citation type="submission" date="2018-02" db="EMBL/GenBank/DDBJ databases">
        <title>8 Nocardia nova and 1 Nocardia cyriacigeorgica strain used for evolution to TMP-SMX.</title>
        <authorList>
            <person name="Mehta H."/>
            <person name="Weng J."/>
            <person name="Shamoo Y."/>
        </authorList>
    </citation>
    <scope>NUCLEOTIDE SEQUENCE [LARGE SCALE GENOMIC DNA]</scope>
    <source>
        <strain evidence="3 4">ATCC 33727</strain>
    </source>
</reference>
<evidence type="ECO:0000256" key="1">
    <source>
        <dbReference type="SAM" id="MobiDB-lite"/>
    </source>
</evidence>